<sequence>MSEVRQAYDDEIDLFDFFEALWDGKWLIAAFVSLATVVGFSYSKVGQPKYEVSVPLKVELYSVSSQQICGPNIKCMKNEARNSVISLLGEGWEEDGPELSLTTRNPLDVNKYEEKLVHLNDLLTAGAYDEAQNELALIQTELDDAFLSTEVVATNMLNAKRIIRLVDGGQKIISFGSISIEPSPKFSLIITLSALFGGMFGVTFVLVRNAVRKRKQQLSEAWERGSKSSAL</sequence>
<comment type="subcellular location">
    <subcellularLocation>
        <location evidence="1">Cell membrane</location>
        <topology evidence="1">Multi-pass membrane protein</topology>
    </subcellularLocation>
</comment>
<evidence type="ECO:0000259" key="7">
    <source>
        <dbReference type="Pfam" id="PF02706"/>
    </source>
</evidence>
<evidence type="ECO:0000313" key="8">
    <source>
        <dbReference type="EMBL" id="AXO14269.1"/>
    </source>
</evidence>
<keyword evidence="3 6" id="KW-0812">Transmembrane</keyword>
<evidence type="ECO:0000256" key="5">
    <source>
        <dbReference type="ARBA" id="ARBA00023136"/>
    </source>
</evidence>
<evidence type="ECO:0000313" key="9">
    <source>
        <dbReference type="Proteomes" id="UP000256971"/>
    </source>
</evidence>
<dbReference type="RefSeq" id="WP_064790496.1">
    <property type="nucleotide sequence ID" value="NZ_CP031555.1"/>
</dbReference>
<dbReference type="PANTHER" id="PTHR32309:SF13">
    <property type="entry name" value="FERRIC ENTEROBACTIN TRANSPORT PROTEIN FEPE"/>
    <property type="match status" value="1"/>
</dbReference>
<feature type="domain" description="Polysaccharide chain length determinant N-terminal" evidence="7">
    <location>
        <begin position="10"/>
        <end position="62"/>
    </location>
</feature>
<dbReference type="Proteomes" id="UP000256971">
    <property type="component" value="Chromosome"/>
</dbReference>
<feature type="transmembrane region" description="Helical" evidence="6">
    <location>
        <begin position="186"/>
        <end position="207"/>
    </location>
</feature>
<keyword evidence="9" id="KW-1185">Reference proteome</keyword>
<dbReference type="PANTHER" id="PTHR32309">
    <property type="entry name" value="TYROSINE-PROTEIN KINASE"/>
    <property type="match status" value="1"/>
</dbReference>
<organism evidence="8 9">
    <name type="scientific">Thalassospira indica</name>
    <dbReference type="NCBI Taxonomy" id="1891279"/>
    <lineage>
        <taxon>Bacteria</taxon>
        <taxon>Pseudomonadati</taxon>
        <taxon>Pseudomonadota</taxon>
        <taxon>Alphaproteobacteria</taxon>
        <taxon>Rhodospirillales</taxon>
        <taxon>Thalassospiraceae</taxon>
        <taxon>Thalassospira</taxon>
    </lineage>
</organism>
<gene>
    <name evidence="8" type="ORF">DY252_08555</name>
</gene>
<keyword evidence="4 6" id="KW-1133">Transmembrane helix</keyword>
<evidence type="ECO:0000256" key="4">
    <source>
        <dbReference type="ARBA" id="ARBA00022989"/>
    </source>
</evidence>
<protein>
    <recommendedName>
        <fullName evidence="7">Polysaccharide chain length determinant N-terminal domain-containing protein</fullName>
    </recommendedName>
</protein>
<evidence type="ECO:0000256" key="3">
    <source>
        <dbReference type="ARBA" id="ARBA00022692"/>
    </source>
</evidence>
<dbReference type="EMBL" id="CP031555">
    <property type="protein sequence ID" value="AXO14269.1"/>
    <property type="molecule type" value="Genomic_DNA"/>
</dbReference>
<keyword evidence="5 6" id="KW-0472">Membrane</keyword>
<dbReference type="Pfam" id="PF02706">
    <property type="entry name" value="Wzz"/>
    <property type="match status" value="1"/>
</dbReference>
<dbReference type="InterPro" id="IPR003856">
    <property type="entry name" value="LPS_length_determ_N"/>
</dbReference>
<reference evidence="8 9" key="1">
    <citation type="submission" date="2018-08" db="EMBL/GenBank/DDBJ databases">
        <title>Complete genome sequence of type strain Thalassospira indica MCCC 1A01103T, isolated from isolated from deep seawater of the Indian Ocean.</title>
        <authorList>
            <person name="Liu Y."/>
        </authorList>
    </citation>
    <scope>NUCLEOTIDE SEQUENCE [LARGE SCALE GENOMIC DNA]</scope>
    <source>
        <strain evidence="8 9">PB8BT</strain>
    </source>
</reference>
<evidence type="ECO:0000256" key="1">
    <source>
        <dbReference type="ARBA" id="ARBA00004651"/>
    </source>
</evidence>
<evidence type="ECO:0000256" key="6">
    <source>
        <dbReference type="SAM" id="Phobius"/>
    </source>
</evidence>
<name>A0ABM6XXV1_9PROT</name>
<dbReference type="InterPro" id="IPR050445">
    <property type="entry name" value="Bact_polysacc_biosynth/exp"/>
</dbReference>
<proteinExistence type="predicted"/>
<accession>A0ABM6XXV1</accession>
<keyword evidence="2" id="KW-1003">Cell membrane</keyword>
<evidence type="ECO:0000256" key="2">
    <source>
        <dbReference type="ARBA" id="ARBA00022475"/>
    </source>
</evidence>